<gene>
    <name evidence="1" type="ORF">CEXT_550921</name>
</gene>
<reference evidence="1 2" key="1">
    <citation type="submission" date="2021-06" db="EMBL/GenBank/DDBJ databases">
        <title>Caerostris extrusa draft genome.</title>
        <authorList>
            <person name="Kono N."/>
            <person name="Arakawa K."/>
        </authorList>
    </citation>
    <scope>NUCLEOTIDE SEQUENCE [LARGE SCALE GENOMIC DNA]</scope>
</reference>
<comment type="caution">
    <text evidence="1">The sequence shown here is derived from an EMBL/GenBank/DDBJ whole genome shotgun (WGS) entry which is preliminary data.</text>
</comment>
<keyword evidence="2" id="KW-1185">Reference proteome</keyword>
<sequence length="112" mass="13026">MKPKPITNIEIAQENLNGKKGIVVIERSLIGDVAELWPFIREILLLSNVILRKTEPPGLLLKQPRNNPFRTNIVAQISWFLLLPGARQHQLRRRRNSKRLIKQCDNKLFLNL</sequence>
<dbReference type="AlphaFoldDB" id="A0AAV4U3R1"/>
<accession>A0AAV4U3R1</accession>
<dbReference type="Proteomes" id="UP001054945">
    <property type="component" value="Unassembled WGS sequence"/>
</dbReference>
<name>A0AAV4U3R1_CAEEX</name>
<protein>
    <submittedName>
        <fullName evidence="1">Uncharacterized protein</fullName>
    </submittedName>
</protein>
<evidence type="ECO:0000313" key="1">
    <source>
        <dbReference type="EMBL" id="GIY52367.1"/>
    </source>
</evidence>
<proteinExistence type="predicted"/>
<organism evidence="1 2">
    <name type="scientific">Caerostris extrusa</name>
    <name type="common">Bark spider</name>
    <name type="synonym">Caerostris bankana</name>
    <dbReference type="NCBI Taxonomy" id="172846"/>
    <lineage>
        <taxon>Eukaryota</taxon>
        <taxon>Metazoa</taxon>
        <taxon>Ecdysozoa</taxon>
        <taxon>Arthropoda</taxon>
        <taxon>Chelicerata</taxon>
        <taxon>Arachnida</taxon>
        <taxon>Araneae</taxon>
        <taxon>Araneomorphae</taxon>
        <taxon>Entelegynae</taxon>
        <taxon>Araneoidea</taxon>
        <taxon>Araneidae</taxon>
        <taxon>Caerostris</taxon>
    </lineage>
</organism>
<evidence type="ECO:0000313" key="2">
    <source>
        <dbReference type="Proteomes" id="UP001054945"/>
    </source>
</evidence>
<dbReference type="EMBL" id="BPLR01012233">
    <property type="protein sequence ID" value="GIY52367.1"/>
    <property type="molecule type" value="Genomic_DNA"/>
</dbReference>